<feature type="signal peptide" evidence="1">
    <location>
        <begin position="1"/>
        <end position="18"/>
    </location>
</feature>
<reference evidence="3" key="1">
    <citation type="journal article" date="2019" name="Int. J. Syst. Evol. Microbiol.">
        <title>The Global Catalogue of Microorganisms (GCM) 10K type strain sequencing project: providing services to taxonomists for standard genome sequencing and annotation.</title>
        <authorList>
            <consortium name="The Broad Institute Genomics Platform"/>
            <consortium name="The Broad Institute Genome Sequencing Center for Infectious Disease"/>
            <person name="Wu L."/>
            <person name="Ma J."/>
        </authorList>
    </citation>
    <scope>NUCLEOTIDE SEQUENCE [LARGE SCALE GENOMIC DNA]</scope>
    <source>
        <strain evidence="3">CCUG 55854</strain>
    </source>
</reference>
<evidence type="ECO:0008006" key="4">
    <source>
        <dbReference type="Google" id="ProtNLM"/>
    </source>
</evidence>
<evidence type="ECO:0000313" key="3">
    <source>
        <dbReference type="Proteomes" id="UP001597033"/>
    </source>
</evidence>
<dbReference type="RefSeq" id="WP_162377625.1">
    <property type="nucleotide sequence ID" value="NZ_JBHTKN010000002.1"/>
</dbReference>
<dbReference type="PROSITE" id="PS51257">
    <property type="entry name" value="PROKAR_LIPOPROTEIN"/>
    <property type="match status" value="1"/>
</dbReference>
<proteinExistence type="predicted"/>
<keyword evidence="3" id="KW-1185">Reference proteome</keyword>
<feature type="chain" id="PRO_5045929288" description="Lipoprotein" evidence="1">
    <location>
        <begin position="19"/>
        <end position="343"/>
    </location>
</feature>
<keyword evidence="1" id="KW-0732">Signal</keyword>
<dbReference type="Proteomes" id="UP001597033">
    <property type="component" value="Unassembled WGS sequence"/>
</dbReference>
<organism evidence="2 3">
    <name type="scientific">Pseudoxanthomonas kaohsiungensis</name>
    <dbReference type="NCBI Taxonomy" id="283923"/>
    <lineage>
        <taxon>Bacteria</taxon>
        <taxon>Pseudomonadati</taxon>
        <taxon>Pseudomonadota</taxon>
        <taxon>Gammaproteobacteria</taxon>
        <taxon>Lysobacterales</taxon>
        <taxon>Lysobacteraceae</taxon>
        <taxon>Pseudoxanthomonas</taxon>
    </lineage>
</organism>
<evidence type="ECO:0000313" key="2">
    <source>
        <dbReference type="EMBL" id="MFD1041523.1"/>
    </source>
</evidence>
<comment type="caution">
    <text evidence="2">The sequence shown here is derived from an EMBL/GenBank/DDBJ whole genome shotgun (WGS) entry which is preliminary data.</text>
</comment>
<protein>
    <recommendedName>
        <fullName evidence="4">Lipoprotein</fullName>
    </recommendedName>
</protein>
<evidence type="ECO:0000256" key="1">
    <source>
        <dbReference type="SAM" id="SignalP"/>
    </source>
</evidence>
<gene>
    <name evidence="2" type="ORF">ACFQ2N_04060</name>
</gene>
<dbReference type="EMBL" id="JBHTKN010000002">
    <property type="protein sequence ID" value="MFD1041523.1"/>
    <property type="molecule type" value="Genomic_DNA"/>
</dbReference>
<sequence length="343" mass="36504">MGRAAGKWLALLPAVMLAATLAGCTSIGVQRVGIDRTDYTRQLRQSDKEQLLANIVALRHGDAPMFLEVSSVISQYSRESTGELQAAIAPAVDNDAGAIGGSVVLRESPTVTYTPLTGERFSRSMLAPLTPAVVLATMEAGWASDLLFPLAVRSINGVGNGSSAPLFEQRADPDFAAVVAALRRLQRTQALAIRVRQKEETFQALARVRPALDPQELADITFLSERLGIERGAGELRVVFSTYPHDRGELAIATRSMFEILMELAQGVEMPGSPPPASALVRIRSGAQAPAGAHVAVRSGDSWFWIDGHDESSKRMFLLTQVMMSIADTGGGSGSPLVTIPAG</sequence>
<accession>A0ABW3LTS7</accession>
<name>A0ABW3LTS7_9GAMM</name>